<dbReference type="PROSITE" id="PS51257">
    <property type="entry name" value="PROKAR_LIPOPROTEIN"/>
    <property type="match status" value="1"/>
</dbReference>
<keyword evidence="3" id="KW-1185">Reference proteome</keyword>
<feature type="transmembrane region" description="Helical" evidence="1">
    <location>
        <begin position="27"/>
        <end position="44"/>
    </location>
</feature>
<dbReference type="EMBL" id="JARYGZ010000001">
    <property type="protein sequence ID" value="MDH7639524.1"/>
    <property type="molecule type" value="Genomic_DNA"/>
</dbReference>
<evidence type="ECO:0000256" key="1">
    <source>
        <dbReference type="SAM" id="Phobius"/>
    </source>
</evidence>
<name>A0ABT6N2M4_9SPHN</name>
<protein>
    <recommendedName>
        <fullName evidence="4">DUF962 domain-containing protein</fullName>
    </recommendedName>
</protein>
<feature type="transmembrane region" description="Helical" evidence="1">
    <location>
        <begin position="94"/>
        <end position="113"/>
    </location>
</feature>
<keyword evidence="1" id="KW-0812">Transmembrane</keyword>
<accession>A0ABT6N2M4</accession>
<sequence>MTSFRAHLHEQRWDDHRYYHHSLVNQSLHFISACTFLTAYMLMFKDPALASLLGWTIAMTTRQCGHFFFEPKGYDVANQATHEYKEEVKVGYNLFRKVVFMAIWAVIPVALWFNPTMFGLFDAATGKVEWLRHLGYLWLGLGAGGLAFRVIQLCFTRGVQTGLVWGTKIVTDPFNDFWLYRKAPGRLLRGERFDHWATAEAN</sequence>
<keyword evidence="1" id="KW-0472">Membrane</keyword>
<evidence type="ECO:0008006" key="4">
    <source>
        <dbReference type="Google" id="ProtNLM"/>
    </source>
</evidence>
<keyword evidence="1" id="KW-1133">Transmembrane helix</keyword>
<organism evidence="2 3">
    <name type="scientific">Sphingomonas oryzagri</name>
    <dbReference type="NCBI Taxonomy" id="3042314"/>
    <lineage>
        <taxon>Bacteria</taxon>
        <taxon>Pseudomonadati</taxon>
        <taxon>Pseudomonadota</taxon>
        <taxon>Alphaproteobacteria</taxon>
        <taxon>Sphingomonadales</taxon>
        <taxon>Sphingomonadaceae</taxon>
        <taxon>Sphingomonas</taxon>
    </lineage>
</organism>
<evidence type="ECO:0000313" key="3">
    <source>
        <dbReference type="Proteomes" id="UP001160625"/>
    </source>
</evidence>
<evidence type="ECO:0000313" key="2">
    <source>
        <dbReference type="EMBL" id="MDH7639524.1"/>
    </source>
</evidence>
<dbReference type="RefSeq" id="WP_281044791.1">
    <property type="nucleotide sequence ID" value="NZ_JARYGZ010000001.1"/>
</dbReference>
<gene>
    <name evidence="2" type="ORF">QGN17_12365</name>
</gene>
<feature type="transmembrane region" description="Helical" evidence="1">
    <location>
        <begin position="133"/>
        <end position="151"/>
    </location>
</feature>
<reference evidence="2" key="1">
    <citation type="submission" date="2023-04" db="EMBL/GenBank/DDBJ databases">
        <title>Sphingomonas sp. MAHUQ-71 isolated from rice field.</title>
        <authorList>
            <person name="Huq M.A."/>
        </authorList>
    </citation>
    <scope>NUCLEOTIDE SEQUENCE</scope>
    <source>
        <strain evidence="2">MAHUQ-71</strain>
    </source>
</reference>
<comment type="caution">
    <text evidence="2">The sequence shown here is derived from an EMBL/GenBank/DDBJ whole genome shotgun (WGS) entry which is preliminary data.</text>
</comment>
<dbReference type="Proteomes" id="UP001160625">
    <property type="component" value="Unassembled WGS sequence"/>
</dbReference>
<proteinExistence type="predicted"/>